<gene>
    <name evidence="1" type="ORF">ACFPOF_06085</name>
</gene>
<comment type="caution">
    <text evidence="1">The sequence shown here is derived from an EMBL/GenBank/DDBJ whole genome shotgun (WGS) entry which is preliminary data.</text>
</comment>
<dbReference type="Proteomes" id="UP001596113">
    <property type="component" value="Unassembled WGS sequence"/>
</dbReference>
<evidence type="ECO:0000313" key="2">
    <source>
        <dbReference type="Proteomes" id="UP001596113"/>
    </source>
</evidence>
<protein>
    <recommendedName>
        <fullName evidence="3">Phage protein</fullName>
    </recommendedName>
</protein>
<reference evidence="2" key="1">
    <citation type="journal article" date="2019" name="Int. J. Syst. Evol. Microbiol.">
        <title>The Global Catalogue of Microorganisms (GCM) 10K type strain sequencing project: providing services to taxonomists for standard genome sequencing and annotation.</title>
        <authorList>
            <consortium name="The Broad Institute Genomics Platform"/>
            <consortium name="The Broad Institute Genome Sequencing Center for Infectious Disease"/>
            <person name="Wu L."/>
            <person name="Ma J."/>
        </authorList>
    </citation>
    <scope>NUCLEOTIDE SEQUENCE [LARGE SCALE GENOMIC DNA]</scope>
    <source>
        <strain evidence="2">CGMCC 1.18575</strain>
    </source>
</reference>
<organism evidence="1 2">
    <name type="scientific">Cohnella soli</name>
    <dbReference type="NCBI Taxonomy" id="425005"/>
    <lineage>
        <taxon>Bacteria</taxon>
        <taxon>Bacillati</taxon>
        <taxon>Bacillota</taxon>
        <taxon>Bacilli</taxon>
        <taxon>Bacillales</taxon>
        <taxon>Paenibacillaceae</taxon>
        <taxon>Cohnella</taxon>
    </lineage>
</organism>
<dbReference type="EMBL" id="JBHSMI010000011">
    <property type="protein sequence ID" value="MFC5402300.1"/>
    <property type="molecule type" value="Genomic_DNA"/>
</dbReference>
<evidence type="ECO:0000313" key="1">
    <source>
        <dbReference type="EMBL" id="MFC5402300.1"/>
    </source>
</evidence>
<evidence type="ECO:0008006" key="3">
    <source>
        <dbReference type="Google" id="ProtNLM"/>
    </source>
</evidence>
<name>A0ABW0HP77_9BACL</name>
<keyword evidence="2" id="KW-1185">Reference proteome</keyword>
<dbReference type="RefSeq" id="WP_378130625.1">
    <property type="nucleotide sequence ID" value="NZ_JBHSMI010000011.1"/>
</dbReference>
<proteinExistence type="predicted"/>
<sequence length="151" mass="17772">MKSAEEMKQEFREKWMALIAIYAESVDAFFDEEINDNDIMQELQKAAELNQPISFAIGRDIVTHWMTKHCFKEGFFRTKQVRHTEFKLNMEPKSWPFPDNPDNNYLVYILEKSKAYQACKNRYIANGYDYNEKINPGGVVVSIGLKQDKLF</sequence>
<accession>A0ABW0HP77</accession>